<dbReference type="Proteomes" id="UP000027730">
    <property type="component" value="Unassembled WGS sequence"/>
</dbReference>
<name>A0A074WJK6_9PEZI</name>
<gene>
    <name evidence="1" type="ORF">M436DRAFT_75753</name>
</gene>
<dbReference type="GeneID" id="25415720"/>
<dbReference type="EMBL" id="KL584719">
    <property type="protein sequence ID" value="KEQ70012.1"/>
    <property type="molecule type" value="Genomic_DNA"/>
</dbReference>
<dbReference type="AlphaFoldDB" id="A0A074WJK6"/>
<sequence length="216" mass="25575">MNSILRVLVRAPEPASTPLFSRYFSVYHAVHEKGDYVRLREKDPEAYRQKLDKHNAYTARRRSEDPVAYRRLLDSRAEARQKWLQDPANHAKELERSRFHHAVNRGKERVVFLVSMTDWSRRSAWFGDLPWKSHRPVYYNKRVEHYCEGCKWTVKGGRKLWWKQIQSSSTADADSWLCNSCYVPQTNCREAMPRGYEDLTTFKDIAKRRDELGHGA</sequence>
<proteinExistence type="predicted"/>
<evidence type="ECO:0000313" key="2">
    <source>
        <dbReference type="Proteomes" id="UP000027730"/>
    </source>
</evidence>
<reference evidence="1 2" key="1">
    <citation type="journal article" date="2014" name="BMC Genomics">
        <title>Genome sequencing of four Aureobasidium pullulans varieties: biotechnological potential, stress tolerance, and description of new species.</title>
        <authorList>
            <person name="Gostin Ar C."/>
            <person name="Ohm R.A."/>
            <person name="Kogej T."/>
            <person name="Sonjak S."/>
            <person name="Turk M."/>
            <person name="Zajc J."/>
            <person name="Zalar P."/>
            <person name="Grube M."/>
            <person name="Sun H."/>
            <person name="Han J."/>
            <person name="Sharma A."/>
            <person name="Chiniquy J."/>
            <person name="Ngan C.Y."/>
            <person name="Lipzen A."/>
            <person name="Barry K."/>
            <person name="Grigoriev I.V."/>
            <person name="Gunde-Cimerman N."/>
        </authorList>
    </citation>
    <scope>NUCLEOTIDE SEQUENCE [LARGE SCALE GENOMIC DNA]</scope>
    <source>
        <strain evidence="1 2">CBS 147.97</strain>
    </source>
</reference>
<dbReference type="HOGENOM" id="CLU_096851_0_0_1"/>
<dbReference type="RefSeq" id="XP_013424224.1">
    <property type="nucleotide sequence ID" value="XM_013568770.1"/>
</dbReference>
<evidence type="ECO:0000313" key="1">
    <source>
        <dbReference type="EMBL" id="KEQ70012.1"/>
    </source>
</evidence>
<organism evidence="1 2">
    <name type="scientific">Aureobasidium namibiae CBS 147.97</name>
    <dbReference type="NCBI Taxonomy" id="1043004"/>
    <lineage>
        <taxon>Eukaryota</taxon>
        <taxon>Fungi</taxon>
        <taxon>Dikarya</taxon>
        <taxon>Ascomycota</taxon>
        <taxon>Pezizomycotina</taxon>
        <taxon>Dothideomycetes</taxon>
        <taxon>Dothideomycetidae</taxon>
        <taxon>Dothideales</taxon>
        <taxon>Saccotheciaceae</taxon>
        <taxon>Aureobasidium</taxon>
    </lineage>
</organism>
<keyword evidence="2" id="KW-1185">Reference proteome</keyword>
<dbReference type="OrthoDB" id="3937726at2759"/>
<accession>A0A074WJK6</accession>
<protein>
    <submittedName>
        <fullName evidence="1">Uncharacterized protein</fullName>
    </submittedName>
</protein>